<accession>G2E5W3</accession>
<comment type="caution">
    <text evidence="1">The sequence shown here is derived from an EMBL/GenBank/DDBJ whole genome shotgun (WGS) entry which is preliminary data.</text>
</comment>
<name>G2E5W3_9GAMM</name>
<evidence type="ECO:0008006" key="3">
    <source>
        <dbReference type="Google" id="ProtNLM"/>
    </source>
</evidence>
<protein>
    <recommendedName>
        <fullName evidence="3">Glycosyl transferase group 1</fullName>
    </recommendedName>
</protein>
<dbReference type="EMBL" id="AFWT01000035">
    <property type="protein sequence ID" value="EGV28526.1"/>
    <property type="molecule type" value="Genomic_DNA"/>
</dbReference>
<dbReference type="Proteomes" id="UP000004200">
    <property type="component" value="Unassembled WGS sequence"/>
</dbReference>
<keyword evidence="2" id="KW-1185">Reference proteome</keyword>
<gene>
    <name evidence="1" type="ORF">ThidrDRAFT_3676</name>
</gene>
<evidence type="ECO:0000313" key="1">
    <source>
        <dbReference type="EMBL" id="EGV28526.1"/>
    </source>
</evidence>
<dbReference type="AlphaFoldDB" id="G2E5W3"/>
<dbReference type="STRING" id="765913.ThidrDRAFT_3676"/>
<dbReference type="PATRIC" id="fig|765913.3.peg.3742"/>
<dbReference type="eggNOG" id="COG0438">
    <property type="taxonomic scope" value="Bacteria"/>
</dbReference>
<reference evidence="1 2" key="1">
    <citation type="submission" date="2011-06" db="EMBL/GenBank/DDBJ databases">
        <title>The draft genome of Thiorhodococcus drewsii AZ1.</title>
        <authorList>
            <consortium name="US DOE Joint Genome Institute (JGI-PGF)"/>
            <person name="Lucas S."/>
            <person name="Han J."/>
            <person name="Lapidus A."/>
            <person name="Cheng J.-F."/>
            <person name="Goodwin L."/>
            <person name="Pitluck S."/>
            <person name="Peters L."/>
            <person name="Land M.L."/>
            <person name="Hauser L."/>
            <person name="Vogl K."/>
            <person name="Liu Z."/>
            <person name="Imhoff J."/>
            <person name="Thiel V."/>
            <person name="Frigaard N.-U."/>
            <person name="Bryant D.A."/>
            <person name="Woyke T.J."/>
        </authorList>
    </citation>
    <scope>NUCLEOTIDE SEQUENCE [LARGE SCALE GENOMIC DNA]</scope>
    <source>
        <strain evidence="1 2">AZ1</strain>
    </source>
</reference>
<evidence type="ECO:0000313" key="2">
    <source>
        <dbReference type="Proteomes" id="UP000004200"/>
    </source>
</evidence>
<proteinExistence type="predicted"/>
<sequence length="348" mass="39553">MQWEAGASFQGILIAKPHAAVRLVSTLEFQMPNHPDQPLVYLIDERANPSTDYFVLPVLRANGYRIVRCGFRPIPDPNQLDGAMVVFVRYVPKHWARLIERVRPRLADLIFFMDDDLFDGNAARGLPWRYRFKLARLATWRRGWLREQEARLWVSTSYLQRKYATWQPTLVSPLPLVASGINDIIRVFYHGSASHAAEIRWLYPVIEAAIGAESRLVFEIIGGNDVHRLYRRLPRTSVVHPMSWPAYQAFIAMPGRHIGLAPLLDRPFNHARSCTKFFDITRSGAVGIYAPGAVCSETVEHAVDGWVASMDQQSWIETILKLAHDESLRQTLLAGAIRKQTSVKAMGV</sequence>
<organism evidence="1 2">
    <name type="scientific">Thiorhodococcus drewsii AZ1</name>
    <dbReference type="NCBI Taxonomy" id="765913"/>
    <lineage>
        <taxon>Bacteria</taxon>
        <taxon>Pseudomonadati</taxon>
        <taxon>Pseudomonadota</taxon>
        <taxon>Gammaproteobacteria</taxon>
        <taxon>Chromatiales</taxon>
        <taxon>Chromatiaceae</taxon>
        <taxon>Thiorhodococcus</taxon>
    </lineage>
</organism>